<reference evidence="2 3" key="1">
    <citation type="journal article" date="2021" name="Commun. Biol.">
        <title>The genome of Shorea leprosula (Dipterocarpaceae) highlights the ecological relevance of drought in aseasonal tropical rainforests.</title>
        <authorList>
            <person name="Ng K.K.S."/>
            <person name="Kobayashi M.J."/>
            <person name="Fawcett J.A."/>
            <person name="Hatakeyama M."/>
            <person name="Paape T."/>
            <person name="Ng C.H."/>
            <person name="Ang C.C."/>
            <person name="Tnah L.H."/>
            <person name="Lee C.T."/>
            <person name="Nishiyama T."/>
            <person name="Sese J."/>
            <person name="O'Brien M.J."/>
            <person name="Copetti D."/>
            <person name="Mohd Noor M.I."/>
            <person name="Ong R.C."/>
            <person name="Putra M."/>
            <person name="Sireger I.Z."/>
            <person name="Indrioko S."/>
            <person name="Kosugi Y."/>
            <person name="Izuno A."/>
            <person name="Isagi Y."/>
            <person name="Lee S.L."/>
            <person name="Shimizu K.K."/>
        </authorList>
    </citation>
    <scope>NUCLEOTIDE SEQUENCE [LARGE SCALE GENOMIC DNA]</scope>
    <source>
        <strain evidence="2">214</strain>
    </source>
</reference>
<protein>
    <submittedName>
        <fullName evidence="2">Uncharacterized protein</fullName>
    </submittedName>
</protein>
<dbReference type="AlphaFoldDB" id="A0AAV5J3N7"/>
<evidence type="ECO:0000256" key="1">
    <source>
        <dbReference type="SAM" id="MobiDB-lite"/>
    </source>
</evidence>
<dbReference type="Proteomes" id="UP001054252">
    <property type="component" value="Unassembled WGS sequence"/>
</dbReference>
<proteinExistence type="predicted"/>
<sequence>MHISNAGCRPPQQLLAASQGRNESPAVQQGSSLSKPKKKE</sequence>
<organism evidence="2 3">
    <name type="scientific">Rubroshorea leprosula</name>
    <dbReference type="NCBI Taxonomy" id="152421"/>
    <lineage>
        <taxon>Eukaryota</taxon>
        <taxon>Viridiplantae</taxon>
        <taxon>Streptophyta</taxon>
        <taxon>Embryophyta</taxon>
        <taxon>Tracheophyta</taxon>
        <taxon>Spermatophyta</taxon>
        <taxon>Magnoliopsida</taxon>
        <taxon>eudicotyledons</taxon>
        <taxon>Gunneridae</taxon>
        <taxon>Pentapetalae</taxon>
        <taxon>rosids</taxon>
        <taxon>malvids</taxon>
        <taxon>Malvales</taxon>
        <taxon>Dipterocarpaceae</taxon>
        <taxon>Rubroshorea</taxon>
    </lineage>
</organism>
<feature type="compositionally biased region" description="Polar residues" evidence="1">
    <location>
        <begin position="15"/>
        <end position="34"/>
    </location>
</feature>
<comment type="caution">
    <text evidence="2">The sequence shown here is derived from an EMBL/GenBank/DDBJ whole genome shotgun (WGS) entry which is preliminary data.</text>
</comment>
<feature type="region of interest" description="Disordered" evidence="1">
    <location>
        <begin position="1"/>
        <end position="40"/>
    </location>
</feature>
<name>A0AAV5J3N7_9ROSI</name>
<gene>
    <name evidence="2" type="ORF">SLEP1_g20753</name>
</gene>
<dbReference type="EMBL" id="BPVZ01000030">
    <property type="protein sequence ID" value="GKV09214.1"/>
    <property type="molecule type" value="Genomic_DNA"/>
</dbReference>
<keyword evidence="3" id="KW-1185">Reference proteome</keyword>
<accession>A0AAV5J3N7</accession>
<evidence type="ECO:0000313" key="3">
    <source>
        <dbReference type="Proteomes" id="UP001054252"/>
    </source>
</evidence>
<evidence type="ECO:0000313" key="2">
    <source>
        <dbReference type="EMBL" id="GKV09214.1"/>
    </source>
</evidence>